<sequence length="155" mass="17084">MILGAPISGFAESMVDVVGSAKSPAEQAEACSYAFSDLGGSIRAAHTDPGSMPVSLEHEDLQTSEDLQVTALVFDHLSRQLDVPPARKDAFERIKQAMIETGSHDDERHTQMIDVDQKTIQLCMPIYAELKQRGVITPAEEDVFRRIVRDSTKNQ</sequence>
<reference evidence="1 2" key="1">
    <citation type="journal article" date="2022" name="Front. Microbiol.">
        <title>Identification and characterization of a novel class of self-sufficient cytochrome P450 hydroxylase involved in cyclohexanecarboxylate degradation in Paraburkholderia terrae strain KU-64.</title>
        <authorList>
            <person name="Yamamoto T."/>
            <person name="Hasegawa Y."/>
            <person name="Iwaki H."/>
        </authorList>
    </citation>
    <scope>NUCLEOTIDE SEQUENCE [LARGE SCALE GENOMIC DNA]</scope>
    <source>
        <strain evidence="1 2">KU-64</strain>
    </source>
</reference>
<organism evidence="1 2">
    <name type="scientific">Paraburkholderia terrae</name>
    <dbReference type="NCBI Taxonomy" id="311230"/>
    <lineage>
        <taxon>Bacteria</taxon>
        <taxon>Pseudomonadati</taxon>
        <taxon>Pseudomonadota</taxon>
        <taxon>Betaproteobacteria</taxon>
        <taxon>Burkholderiales</taxon>
        <taxon>Burkholderiaceae</taxon>
        <taxon>Paraburkholderia</taxon>
    </lineage>
</organism>
<proteinExistence type="predicted"/>
<name>A0ABM7U340_9BURK</name>
<dbReference type="Proteomes" id="UP001319874">
    <property type="component" value="Chromosome 2"/>
</dbReference>
<dbReference type="EMBL" id="AP024956">
    <property type="protein sequence ID" value="BCZ81193.1"/>
    <property type="molecule type" value="Genomic_DNA"/>
</dbReference>
<evidence type="ECO:0000313" key="2">
    <source>
        <dbReference type="Proteomes" id="UP001319874"/>
    </source>
</evidence>
<accession>A0ABM7U340</accession>
<evidence type="ECO:0008006" key="3">
    <source>
        <dbReference type="Google" id="ProtNLM"/>
    </source>
</evidence>
<protein>
    <recommendedName>
        <fullName evidence="3">TerB family tellurite resistance protein</fullName>
    </recommendedName>
</protein>
<keyword evidence="2" id="KW-1185">Reference proteome</keyword>
<gene>
    <name evidence="1" type="ORF">PTKU64_48680</name>
</gene>
<evidence type="ECO:0000313" key="1">
    <source>
        <dbReference type="EMBL" id="BCZ81193.1"/>
    </source>
</evidence>